<dbReference type="AlphaFoldDB" id="A0A498L7D5"/>
<dbReference type="GO" id="GO:0004519">
    <property type="term" value="F:endonuclease activity"/>
    <property type="evidence" value="ECO:0007669"/>
    <property type="project" value="UniProtKB-KW"/>
</dbReference>
<keyword evidence="2" id="KW-0547">Nucleotide-binding</keyword>
<feature type="transmembrane region" description="Helical" evidence="1">
    <location>
        <begin position="145"/>
        <end position="161"/>
    </location>
</feature>
<keyword evidence="1" id="KW-1133">Transmembrane helix</keyword>
<dbReference type="PANTHER" id="PTHR47642:SF5">
    <property type="entry name" value="ATP-DEPENDENT DNA HELICASE"/>
    <property type="match status" value="1"/>
</dbReference>
<dbReference type="STRING" id="84645.A0A498L7D5"/>
<dbReference type="EMBL" id="QBIY01013458">
    <property type="protein sequence ID" value="RXN04162.1"/>
    <property type="molecule type" value="Genomic_DNA"/>
</dbReference>
<keyword evidence="2" id="KW-0347">Helicase</keyword>
<keyword evidence="1" id="KW-0812">Transmembrane</keyword>
<dbReference type="PANTHER" id="PTHR47642">
    <property type="entry name" value="ATP-DEPENDENT DNA HELICASE"/>
    <property type="match status" value="1"/>
</dbReference>
<accession>A0A498L7D5</accession>
<name>A0A498L7D5_LABRO</name>
<keyword evidence="2" id="KW-0067">ATP-binding</keyword>
<keyword evidence="1" id="KW-0472">Membrane</keyword>
<dbReference type="InterPro" id="IPR051055">
    <property type="entry name" value="PIF1_helicase"/>
</dbReference>
<reference evidence="2 3" key="1">
    <citation type="submission" date="2018-03" db="EMBL/GenBank/DDBJ databases">
        <title>Draft genome sequence of Rohu Carp (Labeo rohita).</title>
        <authorList>
            <person name="Das P."/>
            <person name="Kushwaha B."/>
            <person name="Joshi C.G."/>
            <person name="Kumar D."/>
            <person name="Nagpure N.S."/>
            <person name="Sahoo L."/>
            <person name="Das S.P."/>
            <person name="Bit A."/>
            <person name="Patnaik S."/>
            <person name="Meher P.K."/>
            <person name="Jayasankar P."/>
            <person name="Koringa P.G."/>
            <person name="Patel N.V."/>
            <person name="Hinsu A.T."/>
            <person name="Kumar R."/>
            <person name="Pandey M."/>
            <person name="Agarwal S."/>
            <person name="Srivastava S."/>
            <person name="Singh M."/>
            <person name="Iquebal M.A."/>
            <person name="Jaiswal S."/>
            <person name="Angadi U.B."/>
            <person name="Kumar N."/>
            <person name="Raza M."/>
            <person name="Shah T.M."/>
            <person name="Rai A."/>
            <person name="Jena J.K."/>
        </authorList>
    </citation>
    <scope>NUCLEOTIDE SEQUENCE [LARGE SCALE GENOMIC DNA]</scope>
    <source>
        <strain evidence="2">DASCIFA01</strain>
        <tissue evidence="2">Testis</tissue>
    </source>
</reference>
<evidence type="ECO:0000256" key="1">
    <source>
        <dbReference type="SAM" id="Phobius"/>
    </source>
</evidence>
<keyword evidence="3" id="KW-1185">Reference proteome</keyword>
<dbReference type="GO" id="GO:0004386">
    <property type="term" value="F:helicase activity"/>
    <property type="evidence" value="ECO:0007669"/>
    <property type="project" value="UniProtKB-KW"/>
</dbReference>
<keyword evidence="2" id="KW-0255">Endonuclease</keyword>
<sequence length="228" mass="26486">MYMLSYISKPEHEMNDFLKNVIKGVRETNVNEEDEMKNIMQAYSKHRQVNAQESVARTCSLPMKKCSRNVVFIPTDDDALKMSLPLSALHNKDPDSEDVWMSGMIDKYRARPRTLEFEMMCLADFVSNYRVVYGRQTKGKNVHQLLNGWLCHSGWIVFFALLSTTNNRSSVGSVRICTAVGITVFPFITWIYYYINTELRKHWPEHSTTALCQENKKASLHIKYKLDL</sequence>
<feature type="transmembrane region" description="Helical" evidence="1">
    <location>
        <begin position="173"/>
        <end position="195"/>
    </location>
</feature>
<dbReference type="Proteomes" id="UP000290572">
    <property type="component" value="Unassembled WGS sequence"/>
</dbReference>
<comment type="caution">
    <text evidence="2">The sequence shown here is derived from an EMBL/GenBank/DDBJ whole genome shotgun (WGS) entry which is preliminary data.</text>
</comment>
<protein>
    <submittedName>
        <fullName evidence="2">Replicase helicase endonuclease</fullName>
    </submittedName>
</protein>
<proteinExistence type="predicted"/>
<organism evidence="2 3">
    <name type="scientific">Labeo rohita</name>
    <name type="common">Indian major carp</name>
    <name type="synonym">Cyprinus rohita</name>
    <dbReference type="NCBI Taxonomy" id="84645"/>
    <lineage>
        <taxon>Eukaryota</taxon>
        <taxon>Metazoa</taxon>
        <taxon>Chordata</taxon>
        <taxon>Craniata</taxon>
        <taxon>Vertebrata</taxon>
        <taxon>Euteleostomi</taxon>
        <taxon>Actinopterygii</taxon>
        <taxon>Neopterygii</taxon>
        <taxon>Teleostei</taxon>
        <taxon>Ostariophysi</taxon>
        <taxon>Cypriniformes</taxon>
        <taxon>Cyprinidae</taxon>
        <taxon>Labeoninae</taxon>
        <taxon>Labeonini</taxon>
        <taxon>Labeo</taxon>
    </lineage>
</organism>
<keyword evidence="2" id="KW-0540">Nuclease</keyword>
<gene>
    <name evidence="2" type="ORF">ROHU_034163</name>
</gene>
<evidence type="ECO:0000313" key="3">
    <source>
        <dbReference type="Proteomes" id="UP000290572"/>
    </source>
</evidence>
<keyword evidence="2" id="KW-0378">Hydrolase</keyword>
<evidence type="ECO:0000313" key="2">
    <source>
        <dbReference type="EMBL" id="RXN04162.1"/>
    </source>
</evidence>